<dbReference type="RefSeq" id="XP_029226537.1">
    <property type="nucleotide sequence ID" value="XM_029373401.1"/>
</dbReference>
<evidence type="ECO:0000313" key="2">
    <source>
        <dbReference type="Proteomes" id="UP000284403"/>
    </source>
</evidence>
<reference evidence="1 2" key="1">
    <citation type="journal article" date="2018" name="BMC Genomics">
        <title>Genomic comparison of Trypanosoma conorhini and Trypanosoma rangeli to Trypanosoma cruzi strains of high and low virulence.</title>
        <authorList>
            <person name="Bradwell K.R."/>
            <person name="Koparde V.N."/>
            <person name="Matveyev A.V."/>
            <person name="Serrano M.G."/>
            <person name="Alves J.M."/>
            <person name="Parikh H."/>
            <person name="Huang B."/>
            <person name="Lee V."/>
            <person name="Espinosa-Alvarez O."/>
            <person name="Ortiz P.A."/>
            <person name="Costa-Martins A.G."/>
            <person name="Teixeira M.M."/>
            <person name="Buck G.A."/>
        </authorList>
    </citation>
    <scope>NUCLEOTIDE SEQUENCE [LARGE SCALE GENOMIC DNA]</scope>
    <source>
        <strain evidence="1 2">025E</strain>
    </source>
</reference>
<gene>
    <name evidence="1" type="ORF">Tco025E_06526</name>
</gene>
<name>A0A3R7KYQ2_9TRYP</name>
<dbReference type="GeneID" id="40320137"/>
<dbReference type="AlphaFoldDB" id="A0A3R7KYQ2"/>
<keyword evidence="2" id="KW-1185">Reference proteome</keyword>
<dbReference type="InterPro" id="IPR015943">
    <property type="entry name" value="WD40/YVTN_repeat-like_dom_sf"/>
</dbReference>
<dbReference type="EMBL" id="MKKU01000441">
    <property type="protein sequence ID" value="RNF12322.1"/>
    <property type="molecule type" value="Genomic_DNA"/>
</dbReference>
<dbReference type="Gene3D" id="2.130.10.10">
    <property type="entry name" value="YVTN repeat-like/Quinoprotein amine dehydrogenase"/>
    <property type="match status" value="1"/>
</dbReference>
<proteinExistence type="predicted"/>
<dbReference type="InterPro" id="IPR036322">
    <property type="entry name" value="WD40_repeat_dom_sf"/>
</dbReference>
<comment type="caution">
    <text evidence="1">The sequence shown here is derived from an EMBL/GenBank/DDBJ whole genome shotgun (WGS) entry which is preliminary data.</text>
</comment>
<accession>A0A3R7KYQ2</accession>
<sequence length="512" mass="57146">MPVDWSSSSSSDEELRTALRRNATQMRSEGRALANYRTPTTFYNGEAVEVKYGTIYCPFRKRHFHILPVKKNPAAFFGDANVRRRRRRCISPSSIQLLDATSSFEEANSELKKLTLNEIRDTGFYIFHDIKEFPSPALVVSHPPLLQDFRYSRLAMESSFKERLVSPVCLSNETGGWRRSGYQIAPTGTVASFLDGRFAFFGAGQHSELCVVENEILLPHSLRIPDGSGDVVGMHAVGPNAMVIVRKNRIQHLFWDSDASLSSASWTSSPESYAKFSISCTNAFSDDQSKTRVFLASGRSLFTAVLRETTFSRPRKLCVFHKAPVSSIATFSVGPLANQVVLCGTRNGTIQMQSLQAAWARSSYASGITPRAASIPYINCVEGTFNFVTASINGEVKLWDLRYMHTKEPVSEMEVNTAGGRFHDIQAAFVDDIACFTDSTGCINCINTRKWLSLGQYQRVGGSEGRLYVVRNTAGYQILDAGFDTTMTYLLHIVYSCDRGFFPRHVFVPVLY</sequence>
<organism evidence="1 2">
    <name type="scientific">Trypanosoma conorhini</name>
    <dbReference type="NCBI Taxonomy" id="83891"/>
    <lineage>
        <taxon>Eukaryota</taxon>
        <taxon>Discoba</taxon>
        <taxon>Euglenozoa</taxon>
        <taxon>Kinetoplastea</taxon>
        <taxon>Metakinetoplastina</taxon>
        <taxon>Trypanosomatida</taxon>
        <taxon>Trypanosomatidae</taxon>
        <taxon>Trypanosoma</taxon>
    </lineage>
</organism>
<dbReference type="SUPFAM" id="SSF50978">
    <property type="entry name" value="WD40 repeat-like"/>
    <property type="match status" value="1"/>
</dbReference>
<dbReference type="Proteomes" id="UP000284403">
    <property type="component" value="Unassembled WGS sequence"/>
</dbReference>
<dbReference type="OrthoDB" id="271060at2759"/>
<protein>
    <submittedName>
        <fullName evidence="1">Uncharacterized protein</fullName>
    </submittedName>
</protein>
<evidence type="ECO:0000313" key="1">
    <source>
        <dbReference type="EMBL" id="RNF12322.1"/>
    </source>
</evidence>